<evidence type="ECO:0000256" key="1">
    <source>
        <dbReference type="ARBA" id="ARBA00001966"/>
    </source>
</evidence>
<dbReference type="PANTHER" id="PTHR39163:SF1">
    <property type="entry name" value="FERREDOXIN"/>
    <property type="match status" value="1"/>
</dbReference>
<dbReference type="GO" id="GO:0051539">
    <property type="term" value="F:4 iron, 4 sulfur cluster binding"/>
    <property type="evidence" value="ECO:0007669"/>
    <property type="project" value="UniProtKB-KW"/>
</dbReference>
<dbReference type="EMBL" id="AP021853">
    <property type="protein sequence ID" value="BBN98162.1"/>
    <property type="molecule type" value="Genomic_DNA"/>
</dbReference>
<dbReference type="InterPro" id="IPR001080">
    <property type="entry name" value="3Fe4S_ferredoxin"/>
</dbReference>
<evidence type="ECO:0000256" key="7">
    <source>
        <dbReference type="ARBA" id="ARBA00023014"/>
    </source>
</evidence>
<feature type="region of interest" description="Disordered" evidence="9">
    <location>
        <begin position="66"/>
        <end position="85"/>
    </location>
</feature>
<dbReference type="PANTHER" id="PTHR39163">
    <property type="entry name" value="FERREDOXIN"/>
    <property type="match status" value="1"/>
</dbReference>
<dbReference type="Gene3D" id="3.30.70.20">
    <property type="match status" value="1"/>
</dbReference>
<dbReference type="GO" id="GO:0009055">
    <property type="term" value="F:electron transfer activity"/>
    <property type="evidence" value="ECO:0007669"/>
    <property type="project" value="UniProtKB-UniRule"/>
</dbReference>
<dbReference type="GO" id="GO:0005506">
    <property type="term" value="F:iron ion binding"/>
    <property type="evidence" value="ECO:0007669"/>
    <property type="project" value="UniProtKB-UniRule"/>
</dbReference>
<dbReference type="STRING" id="1449983.GCA_000647835_01965"/>
<evidence type="ECO:0000259" key="10">
    <source>
        <dbReference type="PROSITE" id="PS51379"/>
    </source>
</evidence>
<evidence type="ECO:0000256" key="4">
    <source>
        <dbReference type="ARBA" id="ARBA00022723"/>
    </source>
</evidence>
<dbReference type="Pfam" id="PF13370">
    <property type="entry name" value="Fer4_13"/>
    <property type="match status" value="1"/>
</dbReference>
<dbReference type="Proteomes" id="UP000285882">
    <property type="component" value="Chromosome"/>
</dbReference>
<keyword evidence="2 8" id="KW-0813">Transport</keyword>
<reference evidence="11 14" key="2">
    <citation type="submission" date="2019-09" db="EMBL/GenBank/DDBJ databases">
        <title>Complete genome sequence of Sporolactobacillus terrae 70-3.</title>
        <authorList>
            <person name="Tanaka N."/>
            <person name="Shiwa Y."/>
            <person name="Fujita N."/>
            <person name="Tanasupawat S."/>
        </authorList>
    </citation>
    <scope>NUCLEOTIDE SEQUENCE [LARGE SCALE GENOMIC DNA]</scope>
    <source>
        <strain evidence="11 14">70-3</strain>
    </source>
</reference>
<dbReference type="InterPro" id="IPR052395">
    <property type="entry name" value="ET_Ferredoxin"/>
</dbReference>
<name>A0A410D723_9BACL</name>
<keyword evidence="13" id="KW-1185">Reference proteome</keyword>
<evidence type="ECO:0000256" key="9">
    <source>
        <dbReference type="SAM" id="MobiDB-lite"/>
    </source>
</evidence>
<dbReference type="PROSITE" id="PS51379">
    <property type="entry name" value="4FE4S_FER_2"/>
    <property type="match status" value="1"/>
</dbReference>
<sequence>MHYVIVDKDTCIACGACGCAAPDIFGYDEDGTSHVLLDDNQGTKEIPEAQIDDVIDACEGCPTESIKMSGTPFNGDPAKEEHEAS</sequence>
<evidence type="ECO:0000256" key="3">
    <source>
        <dbReference type="ARBA" id="ARBA00022485"/>
    </source>
</evidence>
<dbReference type="EMBL" id="CP025688">
    <property type="protein sequence ID" value="QAA21887.1"/>
    <property type="molecule type" value="Genomic_DNA"/>
</dbReference>
<keyword evidence="5 8" id="KW-0249">Electron transport</keyword>
<evidence type="ECO:0000313" key="13">
    <source>
        <dbReference type="Proteomes" id="UP000285882"/>
    </source>
</evidence>
<gene>
    <name evidence="12" type="ORF">C0674_04235</name>
    <name evidence="11" type="ORF">St703_08670</name>
</gene>
<organism evidence="11 14">
    <name type="scientific">Sporolactobacillus terrae</name>
    <dbReference type="NCBI Taxonomy" id="269673"/>
    <lineage>
        <taxon>Bacteria</taxon>
        <taxon>Bacillati</taxon>
        <taxon>Bacillota</taxon>
        <taxon>Bacilli</taxon>
        <taxon>Bacillales</taxon>
        <taxon>Sporolactobacillaceae</taxon>
        <taxon>Sporolactobacillus</taxon>
    </lineage>
</organism>
<proteinExistence type="predicted"/>
<dbReference type="Proteomes" id="UP000326951">
    <property type="component" value="Chromosome"/>
</dbReference>
<evidence type="ECO:0000256" key="2">
    <source>
        <dbReference type="ARBA" id="ARBA00022448"/>
    </source>
</evidence>
<comment type="cofactor">
    <cofactor evidence="1">
        <name>[4Fe-4S] cluster</name>
        <dbReference type="ChEBI" id="CHEBI:49883"/>
    </cofactor>
</comment>
<feature type="domain" description="4Fe-4S ferredoxin-type" evidence="10">
    <location>
        <begin position="2"/>
        <end position="30"/>
    </location>
</feature>
<comment type="function">
    <text evidence="8">Ferredoxins are iron-sulfur proteins that transfer electrons in a wide variety of metabolic reactions.</text>
</comment>
<keyword evidence="6 8" id="KW-0408">Iron</keyword>
<evidence type="ECO:0000256" key="5">
    <source>
        <dbReference type="ARBA" id="ARBA00022982"/>
    </source>
</evidence>
<reference evidence="12 13" key="1">
    <citation type="submission" date="2018-01" db="EMBL/GenBank/DDBJ databases">
        <title>Complete genome sequencing of Sporolactobacillus terrae DLG3.</title>
        <authorList>
            <person name="Nam Y.-D."/>
            <person name="Kang J."/>
            <person name="Chung W.-H."/>
        </authorList>
    </citation>
    <scope>NUCLEOTIDE SEQUENCE [LARGE SCALE GENOMIC DNA]</scope>
    <source>
        <strain evidence="12 13">DLG3</strain>
    </source>
</reference>
<evidence type="ECO:0000256" key="8">
    <source>
        <dbReference type="RuleBase" id="RU368020"/>
    </source>
</evidence>
<keyword evidence="7 8" id="KW-0411">Iron-sulfur</keyword>
<protein>
    <recommendedName>
        <fullName evidence="8">Ferredoxin</fullName>
    </recommendedName>
</protein>
<dbReference type="RefSeq" id="WP_028977800.1">
    <property type="nucleotide sequence ID" value="NZ_AP021853.1"/>
</dbReference>
<evidence type="ECO:0000313" key="12">
    <source>
        <dbReference type="EMBL" id="QAA21887.1"/>
    </source>
</evidence>
<keyword evidence="4 8" id="KW-0479">Metal-binding</keyword>
<evidence type="ECO:0000313" key="14">
    <source>
        <dbReference type="Proteomes" id="UP000326951"/>
    </source>
</evidence>
<dbReference type="AlphaFoldDB" id="A0A410D723"/>
<dbReference type="PRINTS" id="PR00352">
    <property type="entry name" value="3FE4SFRDOXIN"/>
</dbReference>
<keyword evidence="3" id="KW-0004">4Fe-4S</keyword>
<dbReference type="SUPFAM" id="SSF54862">
    <property type="entry name" value="4Fe-4S ferredoxins"/>
    <property type="match status" value="1"/>
</dbReference>
<evidence type="ECO:0000256" key="6">
    <source>
        <dbReference type="ARBA" id="ARBA00023004"/>
    </source>
</evidence>
<accession>A0A410D723</accession>
<dbReference type="InterPro" id="IPR017896">
    <property type="entry name" value="4Fe4S_Fe-S-bd"/>
</dbReference>
<evidence type="ECO:0000313" key="11">
    <source>
        <dbReference type="EMBL" id="BBN98162.1"/>
    </source>
</evidence>